<evidence type="ECO:0000256" key="2">
    <source>
        <dbReference type="ARBA" id="ARBA00022692"/>
    </source>
</evidence>
<feature type="transmembrane region" description="Helical" evidence="5">
    <location>
        <begin position="56"/>
        <end position="80"/>
    </location>
</feature>
<dbReference type="InterPro" id="IPR011701">
    <property type="entry name" value="MFS"/>
</dbReference>
<feature type="transmembrane region" description="Helical" evidence="5">
    <location>
        <begin position="175"/>
        <end position="195"/>
    </location>
</feature>
<dbReference type="Gene3D" id="1.20.1720.10">
    <property type="entry name" value="Multidrug resistance protein D"/>
    <property type="match status" value="1"/>
</dbReference>
<feature type="transmembrane region" description="Helical" evidence="5">
    <location>
        <begin position="271"/>
        <end position="294"/>
    </location>
</feature>
<evidence type="ECO:0000256" key="4">
    <source>
        <dbReference type="ARBA" id="ARBA00023136"/>
    </source>
</evidence>
<dbReference type="InterPro" id="IPR036259">
    <property type="entry name" value="MFS_trans_sf"/>
</dbReference>
<evidence type="ECO:0000313" key="7">
    <source>
        <dbReference type="EMBL" id="MBB3891816.1"/>
    </source>
</evidence>
<evidence type="ECO:0000259" key="6">
    <source>
        <dbReference type="PROSITE" id="PS50850"/>
    </source>
</evidence>
<dbReference type="GO" id="GO:0005886">
    <property type="term" value="C:plasma membrane"/>
    <property type="evidence" value="ECO:0007669"/>
    <property type="project" value="TreeGrafter"/>
</dbReference>
<organism evidence="7 8">
    <name type="scientific">Phenylobacterium haematophilum</name>
    <dbReference type="NCBI Taxonomy" id="98513"/>
    <lineage>
        <taxon>Bacteria</taxon>
        <taxon>Pseudomonadati</taxon>
        <taxon>Pseudomonadota</taxon>
        <taxon>Alphaproteobacteria</taxon>
        <taxon>Caulobacterales</taxon>
        <taxon>Caulobacteraceae</taxon>
        <taxon>Phenylobacterium</taxon>
    </lineage>
</organism>
<evidence type="ECO:0000256" key="5">
    <source>
        <dbReference type="SAM" id="Phobius"/>
    </source>
</evidence>
<feature type="transmembrane region" description="Helical" evidence="5">
    <location>
        <begin position="207"/>
        <end position="224"/>
    </location>
</feature>
<evidence type="ECO:0000256" key="1">
    <source>
        <dbReference type="ARBA" id="ARBA00004141"/>
    </source>
</evidence>
<evidence type="ECO:0000313" key="8">
    <source>
        <dbReference type="Proteomes" id="UP000530564"/>
    </source>
</evidence>
<accession>A0A839ZZL9</accession>
<feature type="transmembrane region" description="Helical" evidence="5">
    <location>
        <begin position="437"/>
        <end position="459"/>
    </location>
</feature>
<name>A0A839ZZL9_9CAUL</name>
<dbReference type="PROSITE" id="PS50850">
    <property type="entry name" value="MFS"/>
    <property type="match status" value="1"/>
</dbReference>
<feature type="transmembrane region" description="Helical" evidence="5">
    <location>
        <begin position="145"/>
        <end position="163"/>
    </location>
</feature>
<keyword evidence="8" id="KW-1185">Reference proteome</keyword>
<dbReference type="Gene3D" id="1.20.1250.20">
    <property type="entry name" value="MFS general substrate transporter like domains"/>
    <property type="match status" value="1"/>
</dbReference>
<dbReference type="PANTHER" id="PTHR23501:SF154">
    <property type="entry name" value="MULTIDRUG-EFFLUX TRANSPORTER RV1634-RELATED"/>
    <property type="match status" value="1"/>
</dbReference>
<evidence type="ECO:0000256" key="3">
    <source>
        <dbReference type="ARBA" id="ARBA00022989"/>
    </source>
</evidence>
<dbReference type="SUPFAM" id="SSF103473">
    <property type="entry name" value="MFS general substrate transporter"/>
    <property type="match status" value="1"/>
</dbReference>
<dbReference type="GO" id="GO:0022857">
    <property type="term" value="F:transmembrane transporter activity"/>
    <property type="evidence" value="ECO:0007669"/>
    <property type="project" value="InterPro"/>
</dbReference>
<reference evidence="7 8" key="1">
    <citation type="submission" date="2020-08" db="EMBL/GenBank/DDBJ databases">
        <title>Genomic Encyclopedia of Type Strains, Phase IV (KMG-IV): sequencing the most valuable type-strain genomes for metagenomic binning, comparative biology and taxonomic classification.</title>
        <authorList>
            <person name="Goeker M."/>
        </authorList>
    </citation>
    <scope>NUCLEOTIDE SEQUENCE [LARGE SCALE GENOMIC DNA]</scope>
    <source>
        <strain evidence="7 8">DSM 21793</strain>
    </source>
</reference>
<feature type="transmembrane region" description="Helical" evidence="5">
    <location>
        <begin position="92"/>
        <end position="113"/>
    </location>
</feature>
<feature type="transmembrane region" description="Helical" evidence="5">
    <location>
        <begin position="335"/>
        <end position="353"/>
    </location>
</feature>
<dbReference type="PANTHER" id="PTHR23501">
    <property type="entry name" value="MAJOR FACILITATOR SUPERFAMILY"/>
    <property type="match status" value="1"/>
</dbReference>
<dbReference type="AlphaFoldDB" id="A0A839ZZL9"/>
<feature type="domain" description="Major facilitator superfamily (MFS) profile" evidence="6">
    <location>
        <begin position="22"/>
        <end position="464"/>
    </location>
</feature>
<keyword evidence="3 5" id="KW-1133">Transmembrane helix</keyword>
<comment type="caution">
    <text evidence="7">The sequence shown here is derived from an EMBL/GenBank/DDBJ whole genome shotgun (WGS) entry which is preliminary data.</text>
</comment>
<dbReference type="Proteomes" id="UP000530564">
    <property type="component" value="Unassembled WGS sequence"/>
</dbReference>
<sequence length="470" mass="47723">MAAAARADGSWADVFGEGRLPRFVLICLGVWISAADSMVTATIMPSVGADLGGYAYFGWATAGFLLGSVLAGASSGLLGLRFGLRRATAAAAVLYAVGCALSAGGPDIASFLIGRVLQGLGGGWVVGFCSVAIGLMFPDRLLPRVYATITAIWGVASLLGPLIGGIFADLGAWRWVFWLFAIQGVGVAWAAYVMLPSDRGNDAAKVAWPQLALIAAGVMAIGLADMARDFLRSGLLTSLGCLLLAFTVWFDGRARTRLLPKGASDLTTIPGAGFAAMFLLTVASMGFAIYGPAILQKLAGLTALEAGYVVAGEAAAWTVMGLLVAHLTGAWPRRMIRLGAVVATLGVAFAALTMPSASVVGVVVAGLFLGGGFGLSWAFMSQRILASLPDGDERAIGAAAMTTVRLTGSAVGAAAAGAVANLVGFSEGLSEASARSAGLWVFVAVLPLAVAGVWAAFGLTSARTDGVRPA</sequence>
<feature type="transmembrane region" description="Helical" evidence="5">
    <location>
        <begin position="230"/>
        <end position="250"/>
    </location>
</feature>
<feature type="transmembrane region" description="Helical" evidence="5">
    <location>
        <begin position="404"/>
        <end position="425"/>
    </location>
</feature>
<comment type="subcellular location">
    <subcellularLocation>
        <location evidence="1">Membrane</location>
        <topology evidence="1">Multi-pass membrane protein</topology>
    </subcellularLocation>
</comment>
<keyword evidence="2 5" id="KW-0812">Transmembrane</keyword>
<protein>
    <submittedName>
        <fullName evidence="7">MFS family permease</fullName>
    </submittedName>
</protein>
<feature type="transmembrane region" description="Helical" evidence="5">
    <location>
        <begin position="23"/>
        <end position="44"/>
    </location>
</feature>
<feature type="transmembrane region" description="Helical" evidence="5">
    <location>
        <begin position="359"/>
        <end position="379"/>
    </location>
</feature>
<dbReference type="InterPro" id="IPR020846">
    <property type="entry name" value="MFS_dom"/>
</dbReference>
<proteinExistence type="predicted"/>
<keyword evidence="4 5" id="KW-0472">Membrane</keyword>
<feature type="transmembrane region" description="Helical" evidence="5">
    <location>
        <begin position="306"/>
        <end position="328"/>
    </location>
</feature>
<dbReference type="EMBL" id="JACIDK010000003">
    <property type="protein sequence ID" value="MBB3891816.1"/>
    <property type="molecule type" value="Genomic_DNA"/>
</dbReference>
<gene>
    <name evidence="7" type="ORF">GGQ61_002544</name>
</gene>
<dbReference type="Pfam" id="PF07690">
    <property type="entry name" value="MFS_1"/>
    <property type="match status" value="1"/>
</dbReference>
<dbReference type="RefSeq" id="WP_183773276.1">
    <property type="nucleotide sequence ID" value="NZ_JACIDK010000003.1"/>
</dbReference>